<comment type="similarity">
    <text evidence="1 2">Belongs to the complex I subunit 6 family.</text>
</comment>
<feature type="transmembrane region" description="Helical" evidence="2">
    <location>
        <begin position="6"/>
        <end position="26"/>
    </location>
</feature>
<comment type="catalytic activity">
    <reaction evidence="2">
        <text>a quinone + NADH + 5 H(+)(in) = a quinol + NAD(+) + 4 H(+)(out)</text>
        <dbReference type="Rhea" id="RHEA:57888"/>
        <dbReference type="ChEBI" id="CHEBI:15378"/>
        <dbReference type="ChEBI" id="CHEBI:24646"/>
        <dbReference type="ChEBI" id="CHEBI:57540"/>
        <dbReference type="ChEBI" id="CHEBI:57945"/>
        <dbReference type="ChEBI" id="CHEBI:132124"/>
    </reaction>
</comment>
<name>A0ABV2CL46_9RHOO</name>
<dbReference type="EMBL" id="JBEWLZ010000001">
    <property type="protein sequence ID" value="MET1488613.1"/>
    <property type="molecule type" value="Genomic_DNA"/>
</dbReference>
<keyword evidence="2" id="KW-0472">Membrane</keyword>
<dbReference type="InterPro" id="IPR001457">
    <property type="entry name" value="NADH_UbQ/plastoQ_OxRdtase_su6"/>
</dbReference>
<feature type="transmembrane region" description="Helical" evidence="2">
    <location>
        <begin position="33"/>
        <end position="51"/>
    </location>
</feature>
<gene>
    <name evidence="3" type="ORF">ABVT11_02150</name>
</gene>
<accession>A0ABV2CL46</accession>
<protein>
    <recommendedName>
        <fullName evidence="2">NADH-quinone oxidoreductase subunit J</fullName>
        <ecNumber evidence="2">7.1.1.-</ecNumber>
    </recommendedName>
</protein>
<dbReference type="Gene3D" id="1.20.120.1200">
    <property type="entry name" value="NADH-ubiquinone/plastoquinone oxidoreductase chain 6, subunit NuoJ"/>
    <property type="match status" value="1"/>
</dbReference>
<dbReference type="InterPro" id="IPR042106">
    <property type="entry name" value="Nuo/plastoQ_OxRdtase_6_NuoJ"/>
</dbReference>
<keyword evidence="2" id="KW-1003">Cell membrane</keyword>
<comment type="caution">
    <text evidence="3">The sequence shown here is derived from an EMBL/GenBank/DDBJ whole genome shotgun (WGS) entry which is preliminary data.</text>
</comment>
<dbReference type="PANTHER" id="PTHR33269:SF17">
    <property type="entry name" value="NADH-UBIQUINONE OXIDOREDUCTASE CHAIN 6"/>
    <property type="match status" value="1"/>
</dbReference>
<dbReference type="EC" id="7.1.1.-" evidence="2"/>
<sequence>MALSFPTFCFYLFSAVLVFAAARVITARNPVHAVLSLVLAFFTSGMIWMLMNAEFLSIAIVLIYVGAVMVLFLFVVMMLDINIDRVREGFWRYLPVGLVVALIMVAEMAFVLNGRYFNSPDLQAPVLVDPALSNTRELAKTIFTDYAYPFELASLVLLVAMIAAVMLTYRRRDGSKAVDPAQQIKVKAADRLVVHKLAAERDVDAVQLENVEK</sequence>
<keyword evidence="2" id="KW-0812">Transmembrane</keyword>
<dbReference type="GO" id="GO:0050136">
    <property type="term" value="F:NADH dehydrogenase (quinone) (non-electrogenic) activity"/>
    <property type="evidence" value="ECO:0007669"/>
    <property type="project" value="UniProtKB-EC"/>
</dbReference>
<dbReference type="Pfam" id="PF00499">
    <property type="entry name" value="Oxidored_q3"/>
    <property type="match status" value="1"/>
</dbReference>
<keyword evidence="2" id="KW-1133">Transmembrane helix</keyword>
<proteinExistence type="inferred from homology"/>
<keyword evidence="2" id="KW-0874">Quinone</keyword>
<dbReference type="NCBIfam" id="NF005164">
    <property type="entry name" value="PRK06638.1-4"/>
    <property type="match status" value="1"/>
</dbReference>
<comment type="function">
    <text evidence="2">NDH-1 shuttles electrons from NADH, via FMN and iron-sulfur (Fe-S) centers, to quinones in the respiratory chain. Couples the redox reaction to proton translocation (for every two electrons transferred, four hydrogen ions are translocated across the cytoplasmic membrane), and thus conserves the redox energy in a proton gradient.</text>
</comment>
<keyword evidence="3" id="KW-0560">Oxidoreductase</keyword>
<dbReference type="RefSeq" id="WP_345926881.1">
    <property type="nucleotide sequence ID" value="NZ_JBDIVF010000003.1"/>
</dbReference>
<comment type="subcellular location">
    <subcellularLocation>
        <location evidence="2">Cell membrane</location>
        <topology evidence="2">Multi-pass membrane protein</topology>
    </subcellularLocation>
</comment>
<evidence type="ECO:0000313" key="4">
    <source>
        <dbReference type="Proteomes" id="UP001548590"/>
    </source>
</evidence>
<feature type="transmembrane region" description="Helical" evidence="2">
    <location>
        <begin position="91"/>
        <end position="112"/>
    </location>
</feature>
<feature type="transmembrane region" description="Helical" evidence="2">
    <location>
        <begin position="146"/>
        <end position="167"/>
    </location>
</feature>
<evidence type="ECO:0000313" key="3">
    <source>
        <dbReference type="EMBL" id="MET1488613.1"/>
    </source>
</evidence>
<dbReference type="PANTHER" id="PTHR33269">
    <property type="entry name" value="NADH-UBIQUINONE OXIDOREDUCTASE CHAIN 6"/>
    <property type="match status" value="1"/>
</dbReference>
<organism evidence="3 4">
    <name type="scientific">Uliginosibacterium paludis</name>
    <dbReference type="NCBI Taxonomy" id="1615952"/>
    <lineage>
        <taxon>Bacteria</taxon>
        <taxon>Pseudomonadati</taxon>
        <taxon>Pseudomonadota</taxon>
        <taxon>Betaproteobacteria</taxon>
        <taxon>Rhodocyclales</taxon>
        <taxon>Zoogloeaceae</taxon>
        <taxon>Uliginosibacterium</taxon>
    </lineage>
</organism>
<reference evidence="3 4" key="1">
    <citation type="submission" date="2024-07" db="EMBL/GenBank/DDBJ databases">
        <title>Uliginosibacterium paludis KCTC:42655.</title>
        <authorList>
            <person name="Kim M.K."/>
        </authorList>
    </citation>
    <scope>NUCLEOTIDE SEQUENCE [LARGE SCALE GENOMIC DNA]</scope>
    <source>
        <strain evidence="3 4">KCTC 42655</strain>
    </source>
</reference>
<keyword evidence="4" id="KW-1185">Reference proteome</keyword>
<evidence type="ECO:0000256" key="1">
    <source>
        <dbReference type="ARBA" id="ARBA00005698"/>
    </source>
</evidence>
<feature type="transmembrane region" description="Helical" evidence="2">
    <location>
        <begin position="57"/>
        <end position="79"/>
    </location>
</feature>
<keyword evidence="2" id="KW-0520">NAD</keyword>
<evidence type="ECO:0000256" key="2">
    <source>
        <dbReference type="RuleBase" id="RU004429"/>
    </source>
</evidence>
<dbReference type="Proteomes" id="UP001548590">
    <property type="component" value="Unassembled WGS sequence"/>
</dbReference>